<dbReference type="Gene3D" id="1.10.1370.20">
    <property type="entry name" value="Oligoendopeptidase f, C-terminal domain"/>
    <property type="match status" value="1"/>
</dbReference>
<evidence type="ECO:0000313" key="8">
    <source>
        <dbReference type="EMBL" id="MBK3520067.1"/>
    </source>
</evidence>
<sequence>MTPANFSMARSSANRVLRQEVTKTYWDNYLNYEGTFGEMLNGQVKVNVFRAKARNYDSALEAAIKPNNIPVEVYKSLVKNINDNLGTFHRYLELKKRMLGVEQLMYSDIYAPTVKGVELKYNYEEAQELILKSLKPLGKDYIEVVDHAFNNRWIDVYPTAGKRSGAYSNGGAYDVHPYILMN</sequence>
<keyword evidence="3 6" id="KW-0378">Hydrolase</keyword>
<reference evidence="8 9" key="1">
    <citation type="submission" date="2021-01" db="EMBL/GenBank/DDBJ databases">
        <title>Carboxyliciviraga sp.nov., isolated from coastal sediments.</title>
        <authorList>
            <person name="Lu D."/>
            <person name="Zhang T."/>
        </authorList>
    </citation>
    <scope>NUCLEOTIDE SEQUENCE [LARGE SCALE GENOMIC DNA]</scope>
    <source>
        <strain evidence="8 9">N1Y132</strain>
    </source>
</reference>
<feature type="domain" description="Peptidase M3A/M3B catalytic" evidence="7">
    <location>
        <begin position="11"/>
        <end position="182"/>
    </location>
</feature>
<organism evidence="8 9">
    <name type="scientific">Carboxylicivirga marina</name>
    <dbReference type="NCBI Taxonomy" id="2800988"/>
    <lineage>
        <taxon>Bacteria</taxon>
        <taxon>Pseudomonadati</taxon>
        <taxon>Bacteroidota</taxon>
        <taxon>Bacteroidia</taxon>
        <taxon>Marinilabiliales</taxon>
        <taxon>Marinilabiliaceae</taxon>
        <taxon>Carboxylicivirga</taxon>
    </lineage>
</organism>
<dbReference type="Proteomes" id="UP000605676">
    <property type="component" value="Unassembled WGS sequence"/>
</dbReference>
<comment type="similarity">
    <text evidence="6">Belongs to the peptidase M3 family.</text>
</comment>
<dbReference type="InterPro" id="IPR001567">
    <property type="entry name" value="Pept_M3A_M3B_dom"/>
</dbReference>
<dbReference type="Pfam" id="PF01432">
    <property type="entry name" value="Peptidase_M3"/>
    <property type="match status" value="1"/>
</dbReference>
<proteinExistence type="inferred from homology"/>
<evidence type="ECO:0000256" key="4">
    <source>
        <dbReference type="ARBA" id="ARBA00022833"/>
    </source>
</evidence>
<dbReference type="SUPFAM" id="SSF55486">
    <property type="entry name" value="Metalloproteases ('zincins'), catalytic domain"/>
    <property type="match status" value="1"/>
</dbReference>
<evidence type="ECO:0000256" key="5">
    <source>
        <dbReference type="ARBA" id="ARBA00023049"/>
    </source>
</evidence>
<name>A0ABS1HQV5_9BACT</name>
<keyword evidence="9" id="KW-1185">Reference proteome</keyword>
<gene>
    <name evidence="8" type="ORF">JIV24_22240</name>
</gene>
<comment type="cofactor">
    <cofactor evidence="6">
        <name>Zn(2+)</name>
        <dbReference type="ChEBI" id="CHEBI:29105"/>
    </cofactor>
    <text evidence="6">Binds 1 zinc ion.</text>
</comment>
<comment type="caution">
    <text evidence="8">The sequence shown here is derived from an EMBL/GenBank/DDBJ whole genome shotgun (WGS) entry which is preliminary data.</text>
</comment>
<protein>
    <recommendedName>
        <fullName evidence="7">Peptidase M3A/M3B catalytic domain-containing protein</fullName>
    </recommendedName>
</protein>
<keyword evidence="1 6" id="KW-0645">Protease</keyword>
<evidence type="ECO:0000313" key="9">
    <source>
        <dbReference type="Proteomes" id="UP000605676"/>
    </source>
</evidence>
<evidence type="ECO:0000256" key="2">
    <source>
        <dbReference type="ARBA" id="ARBA00022723"/>
    </source>
</evidence>
<evidence type="ECO:0000256" key="6">
    <source>
        <dbReference type="RuleBase" id="RU003435"/>
    </source>
</evidence>
<dbReference type="InterPro" id="IPR042088">
    <property type="entry name" value="OligoPept_F_C"/>
</dbReference>
<accession>A0ABS1HQV5</accession>
<evidence type="ECO:0000259" key="7">
    <source>
        <dbReference type="Pfam" id="PF01432"/>
    </source>
</evidence>
<evidence type="ECO:0000256" key="1">
    <source>
        <dbReference type="ARBA" id="ARBA00022670"/>
    </source>
</evidence>
<dbReference type="EMBL" id="JAENRR010000167">
    <property type="protein sequence ID" value="MBK3520067.1"/>
    <property type="molecule type" value="Genomic_DNA"/>
</dbReference>
<dbReference type="RefSeq" id="WP_200467283.1">
    <property type="nucleotide sequence ID" value="NZ_JAENRR010000167.1"/>
</dbReference>
<keyword evidence="2 6" id="KW-0479">Metal-binding</keyword>
<keyword evidence="4 6" id="KW-0862">Zinc</keyword>
<evidence type="ECO:0000256" key="3">
    <source>
        <dbReference type="ARBA" id="ARBA00022801"/>
    </source>
</evidence>
<keyword evidence="5 6" id="KW-0482">Metalloprotease</keyword>